<gene>
    <name evidence="1" type="ORF">MEJ65_00520</name>
</gene>
<dbReference type="EMBL" id="CP092148">
    <property type="protein sequence ID" value="WGS67334.1"/>
    <property type="molecule type" value="Genomic_DNA"/>
</dbReference>
<dbReference type="RefSeq" id="WP_280956144.1">
    <property type="nucleotide sequence ID" value="NZ_CP092145.1"/>
</dbReference>
<protein>
    <submittedName>
        <fullName evidence="1">Uncharacterized protein</fullName>
    </submittedName>
</protein>
<evidence type="ECO:0000313" key="2">
    <source>
        <dbReference type="Proteomes" id="UP001237869"/>
    </source>
</evidence>
<dbReference type="AlphaFoldDB" id="A0AAJ6FDF3"/>
<sequence length="86" mass="10870">MIFIEKKYNQNSYICLYRKKTYNKKKKTINYFLIKIKNNIIIKNFIQINFKKNKKKIFFFFSYYILQNNFKIKLNNKYFLTNSFIY</sequence>
<accession>A0AAJ6FDF3</accession>
<evidence type="ECO:0000313" key="1">
    <source>
        <dbReference type="EMBL" id="WGS67334.1"/>
    </source>
</evidence>
<reference evidence="1" key="1">
    <citation type="submission" date="2022-02" db="EMBL/GenBank/DDBJ databases">
        <title>Long-read sequencing of the primary endosymbionts of Cacopsylla melanoneura.</title>
        <authorList>
            <person name="Dittmer J."/>
            <person name="Corretto E."/>
            <person name="Stauffer C."/>
            <person name="Schuler H."/>
        </authorList>
    </citation>
    <scope>NUCLEOTIDE SEQUENCE</scope>
    <source>
        <strain evidence="1">Cmel4</strain>
    </source>
</reference>
<name>A0AAJ6FDF3_CARRU</name>
<organism evidence="1 2">
    <name type="scientific">Carsonella ruddii</name>
    <dbReference type="NCBI Taxonomy" id="114186"/>
    <lineage>
        <taxon>Bacteria</taxon>
        <taxon>Pseudomonadati</taxon>
        <taxon>Pseudomonadota</taxon>
        <taxon>Gammaproteobacteria</taxon>
        <taxon>Oceanospirillales</taxon>
        <taxon>Halomonadaceae</taxon>
        <taxon>Zymobacter group</taxon>
        <taxon>Candidatus Carsonella</taxon>
    </lineage>
</organism>
<dbReference type="Proteomes" id="UP001237869">
    <property type="component" value="Chromosome"/>
</dbReference>
<proteinExistence type="predicted"/>